<dbReference type="Proteomes" id="UP000297716">
    <property type="component" value="Unassembled WGS sequence"/>
</dbReference>
<keyword evidence="9" id="KW-0695">RNA-directed DNA polymerase</keyword>
<keyword evidence="10" id="KW-0496">Mitochondrion</keyword>
<keyword evidence="4" id="KW-0548">Nucleotidyltransferase</keyword>
<feature type="domain" description="Reverse transcriptase" evidence="11">
    <location>
        <begin position="197"/>
        <end position="338"/>
    </location>
</feature>
<dbReference type="PANTHER" id="PTHR33064">
    <property type="entry name" value="POL PROTEIN"/>
    <property type="match status" value="1"/>
</dbReference>
<dbReference type="InterPro" id="IPR041373">
    <property type="entry name" value="RT_RNaseH"/>
</dbReference>
<feature type="non-terminal residue" evidence="13">
    <location>
        <position position="667"/>
    </location>
</feature>
<dbReference type="Gene3D" id="3.10.10.10">
    <property type="entry name" value="HIV Type 1 Reverse Transcriptase, subunit A, domain 1"/>
    <property type="match status" value="1"/>
</dbReference>
<evidence type="ECO:0000259" key="12">
    <source>
        <dbReference type="Pfam" id="PF17917"/>
    </source>
</evidence>
<protein>
    <submittedName>
        <fullName evidence="13">Uncharacterized protein</fullName>
    </submittedName>
</protein>
<dbReference type="GO" id="GO:0005739">
    <property type="term" value="C:mitochondrion"/>
    <property type="evidence" value="ECO:0007669"/>
    <property type="project" value="UniProtKB-SubCell"/>
</dbReference>
<name>A0A4Z0Y756_9PEZI</name>
<dbReference type="InterPro" id="IPR043128">
    <property type="entry name" value="Rev_trsase/Diguanyl_cyclase"/>
</dbReference>
<evidence type="ECO:0000256" key="9">
    <source>
        <dbReference type="ARBA" id="ARBA00022918"/>
    </source>
</evidence>
<dbReference type="Pfam" id="PF00078">
    <property type="entry name" value="RVT_1"/>
    <property type="match status" value="1"/>
</dbReference>
<keyword evidence="5" id="KW-0540">Nuclease</keyword>
<accession>A0A4Z0Y756</accession>
<evidence type="ECO:0000256" key="5">
    <source>
        <dbReference type="ARBA" id="ARBA00022722"/>
    </source>
</evidence>
<comment type="subcellular location">
    <subcellularLocation>
        <location evidence="1">Mitochondrion</location>
    </subcellularLocation>
</comment>
<dbReference type="AlphaFoldDB" id="A0A4Z0Y756"/>
<dbReference type="OrthoDB" id="5153223at2759"/>
<feature type="domain" description="Reverse transcriptase RNase H-like" evidence="12">
    <location>
        <begin position="435"/>
        <end position="531"/>
    </location>
</feature>
<evidence type="ECO:0000313" key="13">
    <source>
        <dbReference type="EMBL" id="TGJ79929.1"/>
    </source>
</evidence>
<dbReference type="Gene3D" id="3.30.70.270">
    <property type="match status" value="2"/>
</dbReference>
<dbReference type="GO" id="GO:0003964">
    <property type="term" value="F:RNA-directed DNA polymerase activity"/>
    <property type="evidence" value="ECO:0007669"/>
    <property type="project" value="UniProtKB-KW"/>
</dbReference>
<evidence type="ECO:0000256" key="2">
    <source>
        <dbReference type="ARBA" id="ARBA00022670"/>
    </source>
</evidence>
<dbReference type="GO" id="GO:0006508">
    <property type="term" value="P:proteolysis"/>
    <property type="evidence" value="ECO:0007669"/>
    <property type="project" value="UniProtKB-KW"/>
</dbReference>
<evidence type="ECO:0000256" key="1">
    <source>
        <dbReference type="ARBA" id="ARBA00004173"/>
    </source>
</evidence>
<gene>
    <name evidence="13" type="ORF">E0Z10_g8846</name>
</gene>
<evidence type="ECO:0000256" key="8">
    <source>
        <dbReference type="ARBA" id="ARBA00022801"/>
    </source>
</evidence>
<keyword evidence="7" id="KW-0255">Endonuclease</keyword>
<evidence type="ECO:0000256" key="4">
    <source>
        <dbReference type="ARBA" id="ARBA00022695"/>
    </source>
</evidence>
<dbReference type="GO" id="GO:0004519">
    <property type="term" value="F:endonuclease activity"/>
    <property type="evidence" value="ECO:0007669"/>
    <property type="project" value="UniProtKB-KW"/>
</dbReference>
<evidence type="ECO:0000256" key="3">
    <source>
        <dbReference type="ARBA" id="ARBA00022679"/>
    </source>
</evidence>
<dbReference type="GO" id="GO:0004190">
    <property type="term" value="F:aspartic-type endopeptidase activity"/>
    <property type="evidence" value="ECO:0007669"/>
    <property type="project" value="UniProtKB-KW"/>
</dbReference>
<keyword evidence="3" id="KW-0808">Transferase</keyword>
<organism evidence="13 14">
    <name type="scientific">Xylaria hypoxylon</name>
    <dbReference type="NCBI Taxonomy" id="37992"/>
    <lineage>
        <taxon>Eukaryota</taxon>
        <taxon>Fungi</taxon>
        <taxon>Dikarya</taxon>
        <taxon>Ascomycota</taxon>
        <taxon>Pezizomycotina</taxon>
        <taxon>Sordariomycetes</taxon>
        <taxon>Xylariomycetidae</taxon>
        <taxon>Xylariales</taxon>
        <taxon>Xylariaceae</taxon>
        <taxon>Xylaria</taxon>
    </lineage>
</organism>
<comment type="caution">
    <text evidence="13">The sequence shown here is derived from an EMBL/GenBank/DDBJ whole genome shotgun (WGS) entry which is preliminary data.</text>
</comment>
<dbReference type="InterPro" id="IPR051320">
    <property type="entry name" value="Viral_Replic_Matur_Polypro"/>
</dbReference>
<dbReference type="Pfam" id="PF17917">
    <property type="entry name" value="RT_RNaseH"/>
    <property type="match status" value="1"/>
</dbReference>
<dbReference type="InterPro" id="IPR043502">
    <property type="entry name" value="DNA/RNA_pol_sf"/>
</dbReference>
<keyword evidence="8" id="KW-0378">Hydrolase</keyword>
<proteinExistence type="predicted"/>
<dbReference type="InterPro" id="IPR000477">
    <property type="entry name" value="RT_dom"/>
</dbReference>
<dbReference type="SUPFAM" id="SSF56672">
    <property type="entry name" value="DNA/RNA polymerases"/>
    <property type="match status" value="1"/>
</dbReference>
<evidence type="ECO:0000256" key="7">
    <source>
        <dbReference type="ARBA" id="ARBA00022759"/>
    </source>
</evidence>
<evidence type="ECO:0000256" key="6">
    <source>
        <dbReference type="ARBA" id="ARBA00022750"/>
    </source>
</evidence>
<evidence type="ECO:0000313" key="14">
    <source>
        <dbReference type="Proteomes" id="UP000297716"/>
    </source>
</evidence>
<dbReference type="STRING" id="37992.A0A4Z0Y756"/>
<evidence type="ECO:0000256" key="10">
    <source>
        <dbReference type="ARBA" id="ARBA00023128"/>
    </source>
</evidence>
<dbReference type="PANTHER" id="PTHR33064:SF37">
    <property type="entry name" value="RIBONUCLEASE H"/>
    <property type="match status" value="1"/>
</dbReference>
<keyword evidence="14" id="KW-1185">Reference proteome</keyword>
<dbReference type="CDD" id="cd09274">
    <property type="entry name" value="RNase_HI_RT_Ty3"/>
    <property type="match status" value="1"/>
</dbReference>
<evidence type="ECO:0000259" key="11">
    <source>
        <dbReference type="Pfam" id="PF00078"/>
    </source>
</evidence>
<reference evidence="13 14" key="1">
    <citation type="submission" date="2019-03" db="EMBL/GenBank/DDBJ databases">
        <title>Draft genome sequence of Xylaria hypoxylon DSM 108379, a ubiquitous saprotrophic-parasitic fungi on hardwood.</title>
        <authorList>
            <person name="Buettner E."/>
            <person name="Leonhardt S."/>
            <person name="Gebauer A.M."/>
            <person name="Liers C."/>
            <person name="Hofrichter M."/>
            <person name="Kellner H."/>
        </authorList>
    </citation>
    <scope>NUCLEOTIDE SEQUENCE [LARGE SCALE GENOMIC DNA]</scope>
    <source>
        <strain evidence="13 14">DSM 108379</strain>
    </source>
</reference>
<keyword evidence="6" id="KW-0064">Aspartyl protease</keyword>
<sequence length="667" mass="75666">MSYSTVLSPEELPAGSFVTRQEQSLLCGIDTAVDVDPAPFPTTRRPQPRELIPESEVSADDVEKWFGTTGVHLGPQVPDHLKDDVMRTFYTYRDLNASSILDMQPTDLSKRKFWTVPQKYWLHRLVQEGIDAGMYESTIAANGKLSDWAGEPVLVDKNPESPNPLLEPRLTFNYGNVDEDMPATSITLLEDVHEHLSDPRIGSFSLFDLKHGYWVVPIHPPDRYVFAFSIPGFPQLQPTRMPQGSQTAGFSFTELMAIAMGALPEPNAEGSFLSPPTHDGLTELSYYIDDIFVTHETFEEQWTFIKERFFPRLDWALFKLSFKKVFLGCDQILALGVTHHTHGIMTIKPERSEKLSKWPVPKSQTDVRAFLGAIGPTRRWIKNCAEISRPLTRLTGNVPWQWTDAEALSFSILRSHMSGVLEIHGHRYDYAVKAYTDASGYGAGLLITQTQEKVDVPLVYDSFLFNKPQRSYGTYKRELLAIVEFTRRHVRFFINPPGIRSIVYTDHKPLTFFLDSIYHEGIYARWVSELRSINIIIMYIKGERNKTADALSRTIFPDESCEDMKLLSEFGEVDSEGSWVWKDGSGGYQELIERISAVEAESLLAAGDKVVNSNSTCCFPIVWSDESGNLESTLNFLKDDHIEPAYIYSMATEINTKESLGEYFKEP</sequence>
<keyword evidence="2" id="KW-0645">Protease</keyword>
<dbReference type="EMBL" id="SKBN01000253">
    <property type="protein sequence ID" value="TGJ79929.1"/>
    <property type="molecule type" value="Genomic_DNA"/>
</dbReference>